<evidence type="ECO:0000313" key="3">
    <source>
        <dbReference type="EMBL" id="UZA52009.1"/>
    </source>
</evidence>
<evidence type="ECO:0000256" key="1">
    <source>
        <dbReference type="SAM" id="SignalP"/>
    </source>
</evidence>
<dbReference type="Proteomes" id="UP001163283">
    <property type="component" value="Chromosome"/>
</dbReference>
<dbReference type="EMBL" id="CP087830">
    <property type="protein sequence ID" value="UZA02794.1"/>
    <property type="molecule type" value="Genomic_DNA"/>
</dbReference>
<feature type="chain" id="PRO_5042956855" description="Porin" evidence="1">
    <location>
        <begin position="21"/>
        <end position="190"/>
    </location>
</feature>
<evidence type="ECO:0000313" key="5">
    <source>
        <dbReference type="Proteomes" id="UP001163632"/>
    </source>
</evidence>
<dbReference type="KEGG" id="mboi:DQF64_01840"/>
<dbReference type="EMBL" id="CP087781">
    <property type="protein sequence ID" value="UZA52009.1"/>
    <property type="molecule type" value="Genomic_DNA"/>
</dbReference>
<feature type="signal peptide" evidence="1">
    <location>
        <begin position="1"/>
        <end position="20"/>
    </location>
</feature>
<name>A0AAQ2Q963_MORBO</name>
<dbReference type="RefSeq" id="WP_078274441.1">
    <property type="nucleotide sequence ID" value="NZ_CP030241.1"/>
</dbReference>
<dbReference type="AlphaFoldDB" id="A0AAQ2Q963"/>
<evidence type="ECO:0000313" key="2">
    <source>
        <dbReference type="EMBL" id="UZA02794.1"/>
    </source>
</evidence>
<evidence type="ECO:0000313" key="4">
    <source>
        <dbReference type="Proteomes" id="UP001163283"/>
    </source>
</evidence>
<dbReference type="Proteomes" id="UP001163632">
    <property type="component" value="Chromosome"/>
</dbReference>
<dbReference type="GeneID" id="77187582"/>
<keyword evidence="1" id="KW-0732">Signal</keyword>
<evidence type="ECO:0008006" key="6">
    <source>
        <dbReference type="Google" id="ProtNLM"/>
    </source>
</evidence>
<proteinExistence type="predicted"/>
<reference evidence="3 4" key="1">
    <citation type="journal article" date="2022" name="BMC Microbiol.">
        <title>Whole genome sequencing of Moraxella bovis strains from North America reveals two genotypes with different genetic determinants.</title>
        <authorList>
            <person name="Wynn E.L."/>
            <person name="Hille M.M."/>
            <person name="Loy J.D."/>
            <person name="Schuller G."/>
            <person name="Kuhn K.L."/>
            <person name="Dickey A.M."/>
            <person name="Bono J.L."/>
            <person name="Clawson M.L."/>
        </authorList>
    </citation>
    <scope>NUCLEOTIDE SEQUENCE [LARGE SCALE GENOMIC DNA]</scope>
    <source>
        <strain evidence="2">SAM102599</strain>
        <strain evidence="3 4">SAM57978</strain>
    </source>
</reference>
<keyword evidence="5" id="KW-1185">Reference proteome</keyword>
<organism evidence="3 4">
    <name type="scientific">Moraxella bovis</name>
    <dbReference type="NCBI Taxonomy" id="476"/>
    <lineage>
        <taxon>Bacteria</taxon>
        <taxon>Pseudomonadati</taxon>
        <taxon>Pseudomonadota</taxon>
        <taxon>Gammaproteobacteria</taxon>
        <taxon>Moraxellales</taxon>
        <taxon>Moraxellaceae</taxon>
        <taxon>Moraxella</taxon>
    </lineage>
</organism>
<gene>
    <name evidence="2" type="ORF">LP092_12760</name>
    <name evidence="3" type="ORF">LP129_02260</name>
</gene>
<protein>
    <recommendedName>
        <fullName evidence="6">Porin</fullName>
    </recommendedName>
</protein>
<sequence>MKIVSAVVSVVLCGAITAQASELHLLGLKINHSQMGNIDALWQDERYYISLSDLSLLDTTAKQQADGWHFDTPLGRTVLASDVVVWQNMPYLSFDALRKLGIGATYSPSDLHIHLMRATLPKNNKPPVSQPKITHFPSKFGVQGVHFDTQMTGNDSSWRYGYNLDAFGYAMEGQLGRGDCQRQPPKKRTG</sequence>
<accession>A0AAQ2Q963</accession>